<evidence type="ECO:0000313" key="4">
    <source>
        <dbReference type="Proteomes" id="UP000028545"/>
    </source>
</evidence>
<dbReference type="Proteomes" id="UP000028545">
    <property type="component" value="Unassembled WGS sequence"/>
</dbReference>
<accession>A0A084G2N8</accession>
<evidence type="ECO:0000313" key="3">
    <source>
        <dbReference type="EMBL" id="KEZ41600.1"/>
    </source>
</evidence>
<dbReference type="VEuPathDB" id="FungiDB:SAPIO_CDS7780"/>
<dbReference type="GO" id="GO:0005730">
    <property type="term" value="C:nucleolus"/>
    <property type="evidence" value="ECO:0007669"/>
    <property type="project" value="TreeGrafter"/>
</dbReference>
<reference evidence="3 4" key="1">
    <citation type="journal article" date="2014" name="Genome Announc.">
        <title>Draft genome sequence of the pathogenic fungus Scedosporium apiospermum.</title>
        <authorList>
            <person name="Vandeputte P."/>
            <person name="Ghamrawi S."/>
            <person name="Rechenmann M."/>
            <person name="Iltis A."/>
            <person name="Giraud S."/>
            <person name="Fleury M."/>
            <person name="Thornton C."/>
            <person name="Delhaes L."/>
            <person name="Meyer W."/>
            <person name="Papon N."/>
            <person name="Bouchara J.P."/>
        </authorList>
    </citation>
    <scope>NUCLEOTIDE SEQUENCE [LARGE SCALE GENOMIC DNA]</scope>
    <source>
        <strain evidence="3 4">IHEM 14462</strain>
    </source>
</reference>
<dbReference type="Pfam" id="PF10441">
    <property type="entry name" value="Urb2"/>
    <property type="match status" value="1"/>
</dbReference>
<dbReference type="InterPro" id="IPR018849">
    <property type="entry name" value="Urb2/Npa2_C"/>
</dbReference>
<dbReference type="EMBL" id="JOWA01000110">
    <property type="protein sequence ID" value="KEZ41600.1"/>
    <property type="molecule type" value="Genomic_DNA"/>
</dbReference>
<dbReference type="OrthoDB" id="160374at2759"/>
<keyword evidence="4" id="KW-1185">Reference proteome</keyword>
<sequence>MSSDSDLEMQDAPDGVENSLSASRALIKTVRSLDQEGPGKDGENLAELWKALSHNASGQFYAAEQSSLRWLLKMMNPSTKASPESETLRRYPLTWNILNCVFQRIPLFSLAKALADRRFIAVLKQTVKDLSSPSGEDGHVSSPDRKRKRSTQIAFDVDALRKPTGCLKSANALFEALRSLLSRLGSAAELSRREVMGAEHVRTLFASPAAESLELVGPMLAICYNSLEVLNGAFEVNVSWVKVASDIWDLRIRGGGDALEVATRATQTTLTMFANLDEEVGRISGREELYSDLPSHIRLEWAADLQDFLQRNLFLPARTAYINSEGLDPLNMAMLMAQRNATVTGPAVYLLAQNSPKPFDEKSKEKVSDWINEVVKAIDRSLRNLPPYSRPRIIEGILGEARVKGTNISEDVLRDICSKYAFETENNVRWSTLSASLRLDPDILFDQERDNDLLNSILGNIPDLDKLEGDEAQHVMHVMEAIIKAYLNAKDFPSFLELWYEQLSKADLGTREGLSPWLEASVRRSEAVFTQSRLEITLTVNQLRGVLDWLESRAGAKPECLYIVLDSISHGLGSPEFTDAVGMKIADLVLTAFPSSSTSNSLLSLRWSILSQIITWLNPQERDDLWTKIKEKAAEVLELGRLADPDTLEAFKFIFTVWSLMTPDGDYEEDVSSIAKAAVNRLTKEIPAKAGKRTVLDWKQQQRDKPLLPDASETKPEAYLVWYLAYTLGDSSRFLPLLSSASDESAFPEYLDSVLKLLLSRDKKHKPKSEDGDEVPSSLTMELFRALLSNENILNNRPFLDQLVDRMAGAVRGKFKKSQDEILDSNLGSLFLEVPNDCLTRPQRELLAGLLLERIKTFDGNDDVAPSQWALVLIVLTKLMKRPTFCEGLNFDNLVTLADQISRSFGSDSDPRSFRETYALAPLYQDLAEHILTLMANDFDNRGQKFFEEAASFVKTYPVDDKSTHRSRLRLHLLKALIVVLSGSSYLNGPSSPLAPEEVKKKLGAAISATLKKCTRYWKKQLEELDTGNYLYTLLAALDSSDVIEAEQLDSKAISTEELAQASKRGIEARRLYGWKLRGFLLRHRPDSIDKSLAPTKSKTSRELKGTKAPDVLSHDQDLASLVLECTNVTLQSLKEEEGGRLLYLKDLVGNLEFESSAEIQLTAIRCVVQTLAGLPTSNFKEYDLAAAYTTLAQKSLQADSGARFARICEILHTILDGNMGHISQWNVEETLSLVSTVCSENPSVSKVKDSDKTFQRLCKLVEVILKKYRLRLEGHFHLLITTMQALLKSLLLHPYDSRLKTWAAPPLDTNISASSSTPYTAWQDDAAACNRLLTLICEPTVGSVTRSHHGGALDAAADVAKRSAGRQMYLVLMTYVKLQMEVGVPRSVREGLEPGVNTIFDVTPGEVRKVMNDGLDKAGREILGDLYKRYRMFGKWTGK</sequence>
<proteinExistence type="predicted"/>
<comment type="caution">
    <text evidence="3">The sequence shown here is derived from an EMBL/GenBank/DDBJ whole genome shotgun (WGS) entry which is preliminary data.</text>
</comment>
<dbReference type="InterPro" id="IPR052609">
    <property type="entry name" value="Ribosome_Biogenesis_Reg"/>
</dbReference>
<evidence type="ECO:0000259" key="2">
    <source>
        <dbReference type="Pfam" id="PF10441"/>
    </source>
</evidence>
<dbReference type="OMA" id="RRQTHEA"/>
<dbReference type="PANTHER" id="PTHR15682:SF2">
    <property type="entry name" value="UNHEALTHY RIBOSOME BIOGENESIS PROTEIN 2 HOMOLOG"/>
    <property type="match status" value="1"/>
</dbReference>
<dbReference type="GeneID" id="27726852"/>
<organism evidence="3 4">
    <name type="scientific">Pseudallescheria apiosperma</name>
    <name type="common">Scedosporium apiospermum</name>
    <dbReference type="NCBI Taxonomy" id="563466"/>
    <lineage>
        <taxon>Eukaryota</taxon>
        <taxon>Fungi</taxon>
        <taxon>Dikarya</taxon>
        <taxon>Ascomycota</taxon>
        <taxon>Pezizomycotina</taxon>
        <taxon>Sordariomycetes</taxon>
        <taxon>Hypocreomycetidae</taxon>
        <taxon>Microascales</taxon>
        <taxon>Microascaceae</taxon>
        <taxon>Scedosporium</taxon>
    </lineage>
</organism>
<evidence type="ECO:0000256" key="1">
    <source>
        <dbReference type="SAM" id="MobiDB-lite"/>
    </source>
</evidence>
<protein>
    <recommendedName>
        <fullName evidence="2">Nucleolar 27S pre-rRNA processing Urb2/Npa2 C-terminal domain-containing protein</fullName>
    </recommendedName>
</protein>
<dbReference type="HOGENOM" id="CLU_255115_0_0_1"/>
<name>A0A084G2N8_PSEDA</name>
<feature type="region of interest" description="Disordered" evidence="1">
    <location>
        <begin position="130"/>
        <end position="149"/>
    </location>
</feature>
<gene>
    <name evidence="3" type="ORF">SAPIO_CDS7780</name>
</gene>
<dbReference type="PANTHER" id="PTHR15682">
    <property type="entry name" value="UNHEALTHY RIBOSOME BIOGENESIS PROTEIN 2 HOMOLOG"/>
    <property type="match status" value="1"/>
</dbReference>
<dbReference type="KEGG" id="sapo:SAPIO_CDS7780"/>
<dbReference type="RefSeq" id="XP_016641399.1">
    <property type="nucleotide sequence ID" value="XM_016789572.1"/>
</dbReference>
<feature type="domain" description="Nucleolar 27S pre-rRNA processing Urb2/Npa2 C-terminal" evidence="2">
    <location>
        <begin position="1207"/>
        <end position="1440"/>
    </location>
</feature>
<dbReference type="GO" id="GO:0042254">
    <property type="term" value="P:ribosome biogenesis"/>
    <property type="evidence" value="ECO:0007669"/>
    <property type="project" value="TreeGrafter"/>
</dbReference>